<gene>
    <name evidence="2" type="ORF">NCTC10696_02220</name>
</gene>
<feature type="domain" description="Methyltransferase" evidence="1">
    <location>
        <begin position="168"/>
        <end position="258"/>
    </location>
</feature>
<name>A0AAX3I9C0_9PSED</name>
<dbReference type="Pfam" id="PF13649">
    <property type="entry name" value="Methyltransf_25"/>
    <property type="match status" value="1"/>
</dbReference>
<dbReference type="EMBL" id="LR590482">
    <property type="protein sequence ID" value="VTQ97929.1"/>
    <property type="molecule type" value="Genomic_DNA"/>
</dbReference>
<accession>A0AAX3I9C0</accession>
<dbReference type="SUPFAM" id="SSF53335">
    <property type="entry name" value="S-adenosyl-L-methionine-dependent methyltransferases"/>
    <property type="match status" value="1"/>
</dbReference>
<dbReference type="Proteomes" id="UP000306562">
    <property type="component" value="Chromosome"/>
</dbReference>
<dbReference type="AlphaFoldDB" id="A0AAX3I9C0"/>
<dbReference type="CDD" id="cd02440">
    <property type="entry name" value="AdoMet_MTases"/>
    <property type="match status" value="1"/>
</dbReference>
<evidence type="ECO:0000259" key="1">
    <source>
        <dbReference type="Pfam" id="PF13649"/>
    </source>
</evidence>
<proteinExistence type="predicted"/>
<dbReference type="InterPro" id="IPR029063">
    <property type="entry name" value="SAM-dependent_MTases_sf"/>
</dbReference>
<evidence type="ECO:0000313" key="2">
    <source>
        <dbReference type="EMBL" id="VTQ97929.1"/>
    </source>
</evidence>
<evidence type="ECO:0000313" key="3">
    <source>
        <dbReference type="Proteomes" id="UP000306562"/>
    </source>
</evidence>
<reference evidence="2 3" key="1">
    <citation type="submission" date="2019-05" db="EMBL/GenBank/DDBJ databases">
        <authorList>
            <consortium name="Pathogen Informatics"/>
        </authorList>
    </citation>
    <scope>NUCLEOTIDE SEQUENCE [LARGE SCALE GENOMIC DNA]</scope>
    <source>
        <strain evidence="2 3">NCTC10696</strain>
    </source>
</reference>
<organism evidence="2 3">
    <name type="scientific">Pseudomonas synxantha</name>
    <dbReference type="NCBI Taxonomy" id="47883"/>
    <lineage>
        <taxon>Bacteria</taxon>
        <taxon>Pseudomonadati</taxon>
        <taxon>Pseudomonadota</taxon>
        <taxon>Gammaproteobacteria</taxon>
        <taxon>Pseudomonadales</taxon>
        <taxon>Pseudomonadaceae</taxon>
        <taxon>Pseudomonas</taxon>
    </lineage>
</organism>
<dbReference type="InterPro" id="IPR041698">
    <property type="entry name" value="Methyltransf_25"/>
</dbReference>
<dbReference type="Gene3D" id="3.40.50.150">
    <property type="entry name" value="Vaccinia Virus protein VP39"/>
    <property type="match status" value="1"/>
</dbReference>
<sequence>MRVARGGGSVSPANHSPCTWQRHVEPQGFGLAHLFILNTGSLRWVGRNRRTTSGQGQHRLTSILQPWMLLGPLEYLHWSHEGLCVFFQAATLKEKQQAFIQAKQYAHSEVCFPYPPLGPDGKEFICPPSFWECDDERAAQLDIDEGHFREHCVRLLRDRLKPGALIHDPACSTGALIAHLARALPHCRHMGSDRCGSMIDHARAQYASSPVHLRQADATVESINCDALILRFLNAEVMSRLDAEALLGTLLTSLNPGGVALVFGHTPVLPAVPWIAQQSGLILESCIASRPNRLELFQCYVLTRPSP</sequence>
<protein>
    <submittedName>
        <fullName evidence="2">tRNA (Cmo5U34)-methyltransferase</fullName>
    </submittedName>
</protein>